<evidence type="ECO:0000256" key="5">
    <source>
        <dbReference type="ARBA" id="ARBA00048791"/>
    </source>
</evidence>
<keyword evidence="9" id="KW-1185">Reference proteome</keyword>
<dbReference type="EC" id="4.1.2.4" evidence="7"/>
<comment type="similarity">
    <text evidence="1 7">Belongs to the DeoC/FbaB aldolase family. DeoC type 1 subfamily.</text>
</comment>
<proteinExistence type="inferred from homology"/>
<dbReference type="RefSeq" id="WP_134297464.1">
    <property type="nucleotide sequence ID" value="NZ_CP038013.1"/>
</dbReference>
<dbReference type="GO" id="GO:0005737">
    <property type="term" value="C:cytoplasm"/>
    <property type="evidence" value="ECO:0007669"/>
    <property type="project" value="UniProtKB-SubCell"/>
</dbReference>
<comment type="function">
    <text evidence="6 7">Catalyzes a reversible aldol reaction between acetaldehyde and D-glyceraldehyde 3-phosphate to generate 2-deoxy-D-ribose 5-phosphate.</text>
</comment>
<dbReference type="PANTHER" id="PTHR10889:SF1">
    <property type="entry name" value="DEOXYRIBOSE-PHOSPHATE ALDOLASE"/>
    <property type="match status" value="1"/>
</dbReference>
<evidence type="ECO:0000256" key="1">
    <source>
        <dbReference type="ARBA" id="ARBA00010936"/>
    </source>
</evidence>
<keyword evidence="3 7" id="KW-0456">Lyase</keyword>
<dbReference type="InterPro" id="IPR011343">
    <property type="entry name" value="DeoC"/>
</dbReference>
<dbReference type="InterPro" id="IPR002915">
    <property type="entry name" value="DeoC/FbaB/LacD_aldolase"/>
</dbReference>
<evidence type="ECO:0000256" key="7">
    <source>
        <dbReference type="HAMAP-Rule" id="MF_00114"/>
    </source>
</evidence>
<accession>A0A4P7AGX0</accession>
<dbReference type="GO" id="GO:0016052">
    <property type="term" value="P:carbohydrate catabolic process"/>
    <property type="evidence" value="ECO:0007669"/>
    <property type="project" value="TreeGrafter"/>
</dbReference>
<dbReference type="EMBL" id="CP038013">
    <property type="protein sequence ID" value="QBQ07674.1"/>
    <property type="molecule type" value="Genomic_DNA"/>
</dbReference>
<dbReference type="GO" id="GO:0009264">
    <property type="term" value="P:deoxyribonucleotide catabolic process"/>
    <property type="evidence" value="ECO:0007669"/>
    <property type="project" value="UniProtKB-UniRule"/>
</dbReference>
<keyword evidence="4 7" id="KW-0704">Schiff base</keyword>
<dbReference type="UniPathway" id="UPA00002">
    <property type="reaction ID" value="UER00468"/>
</dbReference>
<dbReference type="Gene3D" id="3.20.20.70">
    <property type="entry name" value="Aldolase class I"/>
    <property type="match status" value="1"/>
</dbReference>
<dbReference type="OrthoDB" id="9778711at2"/>
<evidence type="ECO:0000256" key="3">
    <source>
        <dbReference type="ARBA" id="ARBA00023239"/>
    </source>
</evidence>
<dbReference type="HAMAP" id="MF_00114">
    <property type="entry name" value="DeoC_type1"/>
    <property type="match status" value="1"/>
</dbReference>
<evidence type="ECO:0000256" key="2">
    <source>
        <dbReference type="ARBA" id="ARBA00022490"/>
    </source>
</evidence>
<keyword evidence="2 7" id="KW-0963">Cytoplasm</keyword>
<organism evidence="8 9">
    <name type="scientific">Spiroplasma gladiatoris</name>
    <dbReference type="NCBI Taxonomy" id="2143"/>
    <lineage>
        <taxon>Bacteria</taxon>
        <taxon>Bacillati</taxon>
        <taxon>Mycoplasmatota</taxon>
        <taxon>Mollicutes</taxon>
        <taxon>Entomoplasmatales</taxon>
        <taxon>Spiroplasmataceae</taxon>
        <taxon>Spiroplasma</taxon>
    </lineage>
</organism>
<dbReference type="SUPFAM" id="SSF51569">
    <property type="entry name" value="Aldolase"/>
    <property type="match status" value="1"/>
</dbReference>
<dbReference type="GO" id="GO:0004139">
    <property type="term" value="F:deoxyribose-phosphate aldolase activity"/>
    <property type="evidence" value="ECO:0007669"/>
    <property type="project" value="UniProtKB-UniRule"/>
</dbReference>
<sequence length="220" mass="24119">MNLNRYIDHTLLKPDAKKSDIEKICKEAIDNEFATVCINPCNIENAKEFLKNSNVGITTVIGFPLGASTTQTKVFETQDAIQKGATEIDMVINIGNVKNQEWNKILNEMIEIKNAAKNNIVKVILENCLLTKEEIVKCCNLAIEAKLDFVKTSTGFSTGGATFGDVELMKKTVENKILIKAAGGVRTYDDAIKMIELGALRLGTSGGVSIVNGQKNDKEY</sequence>
<comment type="pathway">
    <text evidence="7">Carbohydrate degradation; 2-deoxy-D-ribose 1-phosphate degradation; D-glyceraldehyde 3-phosphate and acetaldehyde from 2-deoxy-alpha-D-ribose 1-phosphate: step 2/2.</text>
</comment>
<dbReference type="Pfam" id="PF01791">
    <property type="entry name" value="DeoC"/>
    <property type="match status" value="1"/>
</dbReference>
<gene>
    <name evidence="7 8" type="primary">deoC</name>
    <name evidence="8" type="ORF">SGLAD_v1c04750</name>
</gene>
<dbReference type="CDD" id="cd00959">
    <property type="entry name" value="DeoC"/>
    <property type="match status" value="1"/>
</dbReference>
<feature type="active site" description="Proton donor/acceptor" evidence="7">
    <location>
        <position position="180"/>
    </location>
</feature>
<protein>
    <recommendedName>
        <fullName evidence="7">Deoxyribose-phosphate aldolase</fullName>
        <shortName evidence="7">DERA</shortName>
        <ecNumber evidence="7">4.1.2.4</ecNumber>
    </recommendedName>
    <alternativeName>
        <fullName evidence="7">2-deoxy-D-ribose 5-phosphate aldolase</fullName>
    </alternativeName>
    <alternativeName>
        <fullName evidence="7">Phosphodeoxyriboaldolase</fullName>
        <shortName evidence="7">Deoxyriboaldolase</shortName>
    </alternativeName>
</protein>
<evidence type="ECO:0000256" key="4">
    <source>
        <dbReference type="ARBA" id="ARBA00023270"/>
    </source>
</evidence>
<dbReference type="PIRSF" id="PIRSF001357">
    <property type="entry name" value="DeoC"/>
    <property type="match status" value="1"/>
</dbReference>
<dbReference type="SMART" id="SM01133">
    <property type="entry name" value="DeoC"/>
    <property type="match status" value="1"/>
</dbReference>
<dbReference type="PANTHER" id="PTHR10889">
    <property type="entry name" value="DEOXYRIBOSE-PHOSPHATE ALDOLASE"/>
    <property type="match status" value="1"/>
</dbReference>
<dbReference type="InterPro" id="IPR028581">
    <property type="entry name" value="DeoC_typeI"/>
</dbReference>
<comment type="catalytic activity">
    <reaction evidence="5 7">
        <text>2-deoxy-D-ribose 5-phosphate = D-glyceraldehyde 3-phosphate + acetaldehyde</text>
        <dbReference type="Rhea" id="RHEA:12821"/>
        <dbReference type="ChEBI" id="CHEBI:15343"/>
        <dbReference type="ChEBI" id="CHEBI:59776"/>
        <dbReference type="ChEBI" id="CHEBI:62877"/>
        <dbReference type="EC" id="4.1.2.4"/>
    </reaction>
</comment>
<feature type="active site" description="Proton donor/acceptor" evidence="7">
    <location>
        <position position="89"/>
    </location>
</feature>
<dbReference type="AlphaFoldDB" id="A0A4P7AGX0"/>
<dbReference type="KEGG" id="sgq:SGLAD_v1c04750"/>
<evidence type="ECO:0000256" key="6">
    <source>
        <dbReference type="ARBA" id="ARBA00056337"/>
    </source>
</evidence>
<comment type="subcellular location">
    <subcellularLocation>
        <location evidence="7">Cytoplasm</location>
    </subcellularLocation>
</comment>
<feature type="active site" description="Schiff-base intermediate with acetaldehyde" evidence="7">
    <location>
        <position position="151"/>
    </location>
</feature>
<name>A0A4P7AGX0_9MOLU</name>
<evidence type="ECO:0000313" key="8">
    <source>
        <dbReference type="EMBL" id="QBQ07674.1"/>
    </source>
</evidence>
<dbReference type="Proteomes" id="UP000294309">
    <property type="component" value="Chromosome"/>
</dbReference>
<dbReference type="FunFam" id="3.20.20.70:FF:000044">
    <property type="entry name" value="Deoxyribose-phosphate aldolase"/>
    <property type="match status" value="1"/>
</dbReference>
<dbReference type="NCBIfam" id="TIGR00126">
    <property type="entry name" value="deoC"/>
    <property type="match status" value="1"/>
</dbReference>
<evidence type="ECO:0000313" key="9">
    <source>
        <dbReference type="Proteomes" id="UP000294309"/>
    </source>
</evidence>
<dbReference type="InterPro" id="IPR013785">
    <property type="entry name" value="Aldolase_TIM"/>
</dbReference>
<reference evidence="8 9" key="1">
    <citation type="submission" date="2019-03" db="EMBL/GenBank/DDBJ databases">
        <title>Complete genome sequence of Spiroplasma gladiatoris TG-1 (DSM 22552).</title>
        <authorList>
            <person name="Lin Y.-C."/>
            <person name="Chou L."/>
            <person name="Kuo C.-H."/>
        </authorList>
    </citation>
    <scope>NUCLEOTIDE SEQUENCE [LARGE SCALE GENOMIC DNA]</scope>
    <source>
        <strain evidence="8 9">TG-1</strain>
    </source>
</reference>
<dbReference type="GO" id="GO:0006018">
    <property type="term" value="P:2-deoxyribose 1-phosphate catabolic process"/>
    <property type="evidence" value="ECO:0007669"/>
    <property type="project" value="UniProtKB-UniRule"/>
</dbReference>